<evidence type="ECO:0000313" key="1">
    <source>
        <dbReference type="EMBL" id="KAE9013338.1"/>
    </source>
</evidence>
<dbReference type="EMBL" id="QXGC01000403">
    <property type="protein sequence ID" value="KAE9237364.1"/>
    <property type="molecule type" value="Genomic_DNA"/>
</dbReference>
<evidence type="ECO:0000313" key="5">
    <source>
        <dbReference type="Proteomes" id="UP000460718"/>
    </source>
</evidence>
<protein>
    <submittedName>
        <fullName evidence="1">Uncharacterized protein</fullName>
    </submittedName>
</protein>
<dbReference type="Proteomes" id="UP000460718">
    <property type="component" value="Unassembled WGS sequence"/>
</dbReference>
<dbReference type="Proteomes" id="UP000476176">
    <property type="component" value="Unassembled WGS sequence"/>
</dbReference>
<proteinExistence type="predicted"/>
<dbReference type="AlphaFoldDB" id="A0A6A3L5V5"/>
<dbReference type="EMBL" id="QXGD01001486">
    <property type="protein sequence ID" value="KAE9205105.1"/>
    <property type="molecule type" value="Genomic_DNA"/>
</dbReference>
<dbReference type="EMBL" id="QXFW01000403">
    <property type="protein sequence ID" value="KAE9013338.1"/>
    <property type="molecule type" value="Genomic_DNA"/>
</dbReference>
<sequence>MNKDKEQDVHVLAIVAKREEQSKAKTQTKQKPVVVAYPESARFMVMTYYRDLF</sequence>
<organism evidence="1 5">
    <name type="scientific">Phytophthora fragariae</name>
    <dbReference type="NCBI Taxonomy" id="53985"/>
    <lineage>
        <taxon>Eukaryota</taxon>
        <taxon>Sar</taxon>
        <taxon>Stramenopiles</taxon>
        <taxon>Oomycota</taxon>
        <taxon>Peronosporomycetes</taxon>
        <taxon>Peronosporales</taxon>
        <taxon>Peronosporaceae</taxon>
        <taxon>Phytophthora</taxon>
    </lineage>
</organism>
<evidence type="ECO:0000313" key="6">
    <source>
        <dbReference type="Proteomes" id="UP000476176"/>
    </source>
</evidence>
<name>A0A6A3L5V5_9STRA</name>
<evidence type="ECO:0000313" key="4">
    <source>
        <dbReference type="Proteomes" id="UP000440367"/>
    </source>
</evidence>
<reference evidence="5 6" key="1">
    <citation type="submission" date="2018-09" db="EMBL/GenBank/DDBJ databases">
        <title>Genomic investigation of the strawberry pathogen Phytophthora fragariae indicates pathogenicity is determined by transcriptional variation in three key races.</title>
        <authorList>
            <person name="Adams T.M."/>
            <person name="Armitage A.D."/>
            <person name="Sobczyk M.K."/>
            <person name="Bates H.J."/>
            <person name="Dunwell J.M."/>
            <person name="Nellist C.F."/>
            <person name="Harrison R.J."/>
        </authorList>
    </citation>
    <scope>NUCLEOTIDE SEQUENCE [LARGE SCALE GENOMIC DNA]</scope>
    <source>
        <strain evidence="2 4">BC-1</strain>
        <strain evidence="3 6">BC-23</strain>
        <strain evidence="1 5">SCRP245</strain>
    </source>
</reference>
<evidence type="ECO:0000313" key="2">
    <source>
        <dbReference type="EMBL" id="KAE9205105.1"/>
    </source>
</evidence>
<comment type="caution">
    <text evidence="1">The sequence shown here is derived from an EMBL/GenBank/DDBJ whole genome shotgun (WGS) entry which is preliminary data.</text>
</comment>
<dbReference type="Proteomes" id="UP000440367">
    <property type="component" value="Unassembled WGS sequence"/>
</dbReference>
<gene>
    <name evidence="2" type="ORF">PF002_g20426</name>
    <name evidence="3" type="ORF">PF004_g8587</name>
    <name evidence="1" type="ORF">PF011_g8517</name>
</gene>
<accession>A0A6A3L5V5</accession>
<evidence type="ECO:0000313" key="3">
    <source>
        <dbReference type="EMBL" id="KAE9237364.1"/>
    </source>
</evidence>